<protein>
    <submittedName>
        <fullName evidence="2">Uncharacterized protein</fullName>
    </submittedName>
</protein>
<evidence type="ECO:0000256" key="1">
    <source>
        <dbReference type="SAM" id="MobiDB-lite"/>
    </source>
</evidence>
<feature type="region of interest" description="Disordered" evidence="1">
    <location>
        <begin position="68"/>
        <end position="87"/>
    </location>
</feature>
<reference evidence="2 3" key="1">
    <citation type="submission" date="2017-06" db="EMBL/GenBank/DDBJ databases">
        <authorList>
            <person name="Kim H.J."/>
            <person name="Triplett B.A."/>
        </authorList>
    </citation>
    <scope>NUCLEOTIDE SEQUENCE [LARGE SCALE GENOMIC DNA]</scope>
    <source>
        <strain evidence="2 3">DSM 29339</strain>
    </source>
</reference>
<evidence type="ECO:0000313" key="3">
    <source>
        <dbReference type="Proteomes" id="UP000198426"/>
    </source>
</evidence>
<dbReference type="EMBL" id="FZOY01000021">
    <property type="protein sequence ID" value="SNT42046.1"/>
    <property type="molecule type" value="Genomic_DNA"/>
</dbReference>
<dbReference type="Proteomes" id="UP000198426">
    <property type="component" value="Unassembled WGS sequence"/>
</dbReference>
<gene>
    <name evidence="2" type="ORF">SAMN05421757_1211</name>
</gene>
<dbReference type="OrthoDB" id="9816422at2"/>
<keyword evidence="3" id="KW-1185">Reference proteome</keyword>
<dbReference type="AlphaFoldDB" id="A0A239MHA1"/>
<dbReference type="RefSeq" id="WP_141135001.1">
    <property type="nucleotide sequence ID" value="NZ_FZOY01000021.1"/>
</dbReference>
<evidence type="ECO:0000313" key="2">
    <source>
        <dbReference type="EMBL" id="SNT42046.1"/>
    </source>
</evidence>
<name>A0A239MHA1_9RHOB</name>
<proteinExistence type="predicted"/>
<accession>A0A239MHA1</accession>
<sequence length="87" mass="9537">MSNWKPPTEWYLEQFSKEGEWKHGVDAEMIARVEGAISTEAIDAISEELQANDCPADRQKLGNLLQHENGGEKVGHGSGGMTLLRAA</sequence>
<organism evidence="2 3">
    <name type="scientific">Tropicimonas sediminicola</name>
    <dbReference type="NCBI Taxonomy" id="1031541"/>
    <lineage>
        <taxon>Bacteria</taxon>
        <taxon>Pseudomonadati</taxon>
        <taxon>Pseudomonadota</taxon>
        <taxon>Alphaproteobacteria</taxon>
        <taxon>Rhodobacterales</taxon>
        <taxon>Roseobacteraceae</taxon>
        <taxon>Tropicimonas</taxon>
    </lineage>
</organism>